<dbReference type="Proteomes" id="UP000297910">
    <property type="component" value="Unassembled WGS sequence"/>
</dbReference>
<evidence type="ECO:0000313" key="2">
    <source>
        <dbReference type="EMBL" id="TGO18186.1"/>
    </source>
</evidence>
<protein>
    <submittedName>
        <fullName evidence="2">Uncharacterized protein</fullName>
    </submittedName>
</protein>
<feature type="region of interest" description="Disordered" evidence="1">
    <location>
        <begin position="1"/>
        <end position="27"/>
    </location>
</feature>
<evidence type="ECO:0000313" key="3">
    <source>
        <dbReference type="Proteomes" id="UP000297910"/>
    </source>
</evidence>
<feature type="compositionally biased region" description="Basic and acidic residues" evidence="1">
    <location>
        <begin position="1"/>
        <end position="15"/>
    </location>
</feature>
<gene>
    <name evidence="2" type="ORF">BPAE_0392g00030</name>
</gene>
<keyword evidence="3" id="KW-1185">Reference proteome</keyword>
<evidence type="ECO:0000256" key="1">
    <source>
        <dbReference type="SAM" id="MobiDB-lite"/>
    </source>
</evidence>
<organism evidence="2 3">
    <name type="scientific">Botrytis paeoniae</name>
    <dbReference type="NCBI Taxonomy" id="278948"/>
    <lineage>
        <taxon>Eukaryota</taxon>
        <taxon>Fungi</taxon>
        <taxon>Dikarya</taxon>
        <taxon>Ascomycota</taxon>
        <taxon>Pezizomycotina</taxon>
        <taxon>Leotiomycetes</taxon>
        <taxon>Helotiales</taxon>
        <taxon>Sclerotiniaceae</taxon>
        <taxon>Botrytis</taxon>
    </lineage>
</organism>
<name>A0A4Z1F1G0_9HELO</name>
<dbReference type="EMBL" id="PQXI01000390">
    <property type="protein sequence ID" value="TGO18186.1"/>
    <property type="molecule type" value="Genomic_DNA"/>
</dbReference>
<dbReference type="AlphaFoldDB" id="A0A4Z1F1G0"/>
<comment type="caution">
    <text evidence="2">The sequence shown here is derived from an EMBL/GenBank/DDBJ whole genome shotgun (WGS) entry which is preliminary data.</text>
</comment>
<proteinExistence type="predicted"/>
<reference evidence="2 3" key="1">
    <citation type="submission" date="2017-12" db="EMBL/GenBank/DDBJ databases">
        <title>Comparative genomics of Botrytis spp.</title>
        <authorList>
            <person name="Valero-Jimenez C.A."/>
            <person name="Tapia P."/>
            <person name="Veloso J."/>
            <person name="Silva-Moreno E."/>
            <person name="Staats M."/>
            <person name="Valdes J.H."/>
            <person name="Van Kan J.A.L."/>
        </authorList>
    </citation>
    <scope>NUCLEOTIDE SEQUENCE [LARGE SCALE GENOMIC DNA]</scope>
    <source>
        <strain evidence="2 3">Bp0003</strain>
    </source>
</reference>
<sequence length="100" mass="11062">MADIELKKMASRDEMGNCGDSDQDRKDLLEAENIPRTLMAGVVDESARSSLPLASTKISLEYDVSNIHAKDKGKSRCFQKAQTITDEDKSLNVKSTRNAE</sequence>
<accession>A0A4Z1F1G0</accession>